<dbReference type="InterPro" id="IPR010982">
    <property type="entry name" value="Lambda_DNA-bd_dom_sf"/>
</dbReference>
<keyword evidence="4" id="KW-0808">Transferase</keyword>
<dbReference type="Proteomes" id="UP000035947">
    <property type="component" value="Unassembled WGS sequence"/>
</dbReference>
<gene>
    <name evidence="7" type="ORF">SQ03_10625</name>
</gene>
<evidence type="ECO:0000256" key="4">
    <source>
        <dbReference type="ARBA" id="ARBA00022679"/>
    </source>
</evidence>
<reference evidence="7 8" key="1">
    <citation type="submission" date="2015-01" db="EMBL/GenBank/DDBJ databases">
        <title>Genome sequencing of Methylobacterium platani JCM14648 type strain.</title>
        <authorList>
            <person name="Chaudhry V."/>
            <person name="Patil P.B."/>
        </authorList>
    </citation>
    <scope>NUCLEOTIDE SEQUENCE [LARGE SCALE GENOMIC DNA]</scope>
    <source>
        <strain evidence="7 8">JCM 14648</strain>
    </source>
</reference>
<keyword evidence="3" id="KW-0597">Phosphoprotein</keyword>
<dbReference type="CDD" id="cd00130">
    <property type="entry name" value="PAS"/>
    <property type="match status" value="1"/>
</dbReference>
<accession>A0ABR5H3V7</accession>
<sequence>MDPADLSSFSKEFLRIVEDSGLAGSWQWSLASGEQRWSSGFFRLLGLDMHPVDATYELFRDLVHPDDRALLASAEEIRQGCVSPKAIVRLIRPSGDLRILSVASQLRVSPEGRPLGVSGAALDVTDRERLRRMLAAEERRRQALYLTTYAATYFLGPDLVHEFSAEVAQVHGLSLAEIRADPFLMVVPEEREGLRHRGWEMYDRHARFQGTGRERLASGEVLRFRLVGVPVWSAAGRYLGWTGMKYAIHESGAPVLATGAREEDGLRRALEQAVRGHHLRAARGLLDWSMTTLAEAGGLSLSTVRRLEENGENHGARSRHKAVAALRQAGIRFVAMDDGTIAVTKV</sequence>
<dbReference type="InterPro" id="IPR035965">
    <property type="entry name" value="PAS-like_dom_sf"/>
</dbReference>
<keyword evidence="8" id="KW-1185">Reference proteome</keyword>
<dbReference type="SUPFAM" id="SSF55785">
    <property type="entry name" value="PYP-like sensor domain (PAS domain)"/>
    <property type="match status" value="2"/>
</dbReference>
<dbReference type="PANTHER" id="PTHR43304:SF1">
    <property type="entry name" value="PAC DOMAIN-CONTAINING PROTEIN"/>
    <property type="match status" value="1"/>
</dbReference>
<evidence type="ECO:0000256" key="3">
    <source>
        <dbReference type="ARBA" id="ARBA00022553"/>
    </source>
</evidence>
<dbReference type="Gene3D" id="3.30.450.20">
    <property type="entry name" value="PAS domain"/>
    <property type="match status" value="2"/>
</dbReference>
<dbReference type="EMBL" id="JXOD01000081">
    <property type="protein sequence ID" value="KMO18351.1"/>
    <property type="molecule type" value="Genomic_DNA"/>
</dbReference>
<protein>
    <recommendedName>
        <fullName evidence="2">histidine kinase</fullName>
        <ecNumber evidence="2">2.7.13.3</ecNumber>
    </recommendedName>
</protein>
<dbReference type="InterPro" id="IPR052162">
    <property type="entry name" value="Sensor_kinase/Photoreceptor"/>
</dbReference>
<dbReference type="InterPro" id="IPR013655">
    <property type="entry name" value="PAS_fold_3"/>
</dbReference>
<organism evidence="7 8">
    <name type="scientific">Methylobacterium platani JCM 14648</name>
    <dbReference type="NCBI Taxonomy" id="1295136"/>
    <lineage>
        <taxon>Bacteria</taxon>
        <taxon>Pseudomonadati</taxon>
        <taxon>Pseudomonadota</taxon>
        <taxon>Alphaproteobacteria</taxon>
        <taxon>Hyphomicrobiales</taxon>
        <taxon>Methylobacteriaceae</taxon>
        <taxon>Methylobacterium</taxon>
    </lineage>
</organism>
<comment type="caution">
    <text evidence="7">The sequence shown here is derived from an EMBL/GenBank/DDBJ whole genome shotgun (WGS) entry which is preliminary data.</text>
</comment>
<dbReference type="Gene3D" id="1.10.260.40">
    <property type="entry name" value="lambda repressor-like DNA-binding domains"/>
    <property type="match status" value="1"/>
</dbReference>
<evidence type="ECO:0000256" key="5">
    <source>
        <dbReference type="ARBA" id="ARBA00022777"/>
    </source>
</evidence>
<evidence type="ECO:0000313" key="7">
    <source>
        <dbReference type="EMBL" id="KMO18351.1"/>
    </source>
</evidence>
<name>A0ABR5H3V7_9HYPH</name>
<dbReference type="EC" id="2.7.13.3" evidence="2"/>
<feature type="domain" description="PAS fold-3" evidence="6">
    <location>
        <begin position="36"/>
        <end position="120"/>
    </location>
</feature>
<dbReference type="Gene3D" id="2.10.70.100">
    <property type="match status" value="1"/>
</dbReference>
<dbReference type="InterPro" id="IPR000014">
    <property type="entry name" value="PAS"/>
</dbReference>
<dbReference type="PANTHER" id="PTHR43304">
    <property type="entry name" value="PHYTOCHROME-LIKE PROTEIN CPH1"/>
    <property type="match status" value="1"/>
</dbReference>
<proteinExistence type="predicted"/>
<evidence type="ECO:0000256" key="1">
    <source>
        <dbReference type="ARBA" id="ARBA00000085"/>
    </source>
</evidence>
<evidence type="ECO:0000256" key="2">
    <source>
        <dbReference type="ARBA" id="ARBA00012438"/>
    </source>
</evidence>
<dbReference type="Pfam" id="PF08447">
    <property type="entry name" value="PAS_3"/>
    <property type="match status" value="1"/>
</dbReference>
<dbReference type="RefSeq" id="WP_048433687.1">
    <property type="nucleotide sequence ID" value="NZ_JXOD01000081.1"/>
</dbReference>
<comment type="catalytic activity">
    <reaction evidence="1">
        <text>ATP + protein L-histidine = ADP + protein N-phospho-L-histidine.</text>
        <dbReference type="EC" id="2.7.13.3"/>
    </reaction>
</comment>
<keyword evidence="5" id="KW-0418">Kinase</keyword>
<evidence type="ECO:0000313" key="8">
    <source>
        <dbReference type="Proteomes" id="UP000035947"/>
    </source>
</evidence>
<evidence type="ECO:0000259" key="6">
    <source>
        <dbReference type="Pfam" id="PF08447"/>
    </source>
</evidence>